<dbReference type="Proteomes" id="UP001449225">
    <property type="component" value="Unassembled WGS sequence"/>
</dbReference>
<dbReference type="RefSeq" id="WP_342853379.1">
    <property type="nucleotide sequence ID" value="NZ_JBBMRA010000001.1"/>
</dbReference>
<proteinExistence type="predicted"/>
<evidence type="ECO:0000313" key="2">
    <source>
        <dbReference type="EMBL" id="MEM5534863.1"/>
    </source>
</evidence>
<feature type="compositionally biased region" description="Basic and acidic residues" evidence="1">
    <location>
        <begin position="33"/>
        <end position="48"/>
    </location>
</feature>
<organism evidence="2 3">
    <name type="scientific">Neptuniibacter pectenicola</name>
    <dbReference type="NCBI Taxonomy" id="1806669"/>
    <lineage>
        <taxon>Bacteria</taxon>
        <taxon>Pseudomonadati</taxon>
        <taxon>Pseudomonadota</taxon>
        <taxon>Gammaproteobacteria</taxon>
        <taxon>Oceanospirillales</taxon>
        <taxon>Oceanospirillaceae</taxon>
        <taxon>Neptuniibacter</taxon>
    </lineage>
</organism>
<gene>
    <name evidence="2" type="ORF">WNY58_00530</name>
</gene>
<keyword evidence="3" id="KW-1185">Reference proteome</keyword>
<evidence type="ECO:0000313" key="3">
    <source>
        <dbReference type="Proteomes" id="UP001449225"/>
    </source>
</evidence>
<comment type="caution">
    <text evidence="2">The sequence shown here is derived from an EMBL/GenBank/DDBJ whole genome shotgun (WGS) entry which is preliminary data.</text>
</comment>
<feature type="region of interest" description="Disordered" evidence="1">
    <location>
        <begin position="14"/>
        <end position="53"/>
    </location>
</feature>
<dbReference type="EMBL" id="JBBMRA010000001">
    <property type="protein sequence ID" value="MEM5534863.1"/>
    <property type="molecule type" value="Genomic_DNA"/>
</dbReference>
<name>A0ABU9TMB9_9GAMM</name>
<evidence type="ECO:0000256" key="1">
    <source>
        <dbReference type="SAM" id="MobiDB-lite"/>
    </source>
</evidence>
<sequence>MNVTNAMQSGFIGINRGLDNAPKAASDVTGSGKPEEVEQASGRKRDEVVAESAAGASVEAAATKVVGEVEELGQPGSIINIRV</sequence>
<reference evidence="2 3" key="1">
    <citation type="submission" date="2024-03" db="EMBL/GenBank/DDBJ databases">
        <title>Community enrichment and isolation of bacterial strains for fucoidan degradation.</title>
        <authorList>
            <person name="Sichert A."/>
        </authorList>
    </citation>
    <scope>NUCLEOTIDE SEQUENCE [LARGE SCALE GENOMIC DNA]</scope>
    <source>
        <strain evidence="2 3">AS76</strain>
    </source>
</reference>
<protein>
    <submittedName>
        <fullName evidence="2">Uncharacterized protein</fullName>
    </submittedName>
</protein>
<accession>A0ABU9TMB9</accession>